<name>A0A9W6VJ33_9PSEU</name>
<accession>A0A9W6VJ33</accession>
<evidence type="ECO:0000256" key="4">
    <source>
        <dbReference type="ARBA" id="ARBA00022827"/>
    </source>
</evidence>
<dbReference type="PANTHER" id="PTHR43292:SF4">
    <property type="entry name" value="ACYL-COA DEHYDROGENASE FADE34"/>
    <property type="match status" value="1"/>
</dbReference>
<keyword evidence="11" id="KW-1185">Reference proteome</keyword>
<dbReference type="AlphaFoldDB" id="A0A9W6VJ33"/>
<comment type="caution">
    <text evidence="10">The sequence shown here is derived from an EMBL/GenBank/DDBJ whole genome shotgun (WGS) entry which is preliminary data.</text>
</comment>
<dbReference type="Gene3D" id="1.10.540.10">
    <property type="entry name" value="Acyl-CoA dehydrogenase/oxidase, N-terminal domain"/>
    <property type="match status" value="1"/>
</dbReference>
<dbReference type="InterPro" id="IPR009075">
    <property type="entry name" value="AcylCo_DH/oxidase_C"/>
</dbReference>
<feature type="domain" description="Acyl-CoA oxidase/dehydrogenase middle" evidence="8">
    <location>
        <begin position="126"/>
        <end position="205"/>
    </location>
</feature>
<dbReference type="InterPro" id="IPR036250">
    <property type="entry name" value="AcylCo_DH-like_C"/>
</dbReference>
<dbReference type="InterPro" id="IPR013786">
    <property type="entry name" value="AcylCoA_DH/ox_N"/>
</dbReference>
<feature type="domain" description="Acyl-CoA dehydrogenase/oxidase C-terminal" evidence="7">
    <location>
        <begin position="480"/>
        <end position="596"/>
    </location>
</feature>
<dbReference type="InterPro" id="IPR009100">
    <property type="entry name" value="AcylCoA_DH/oxidase_NM_dom_sf"/>
</dbReference>
<dbReference type="Pfam" id="PF02771">
    <property type="entry name" value="Acyl-CoA_dh_N"/>
    <property type="match status" value="1"/>
</dbReference>
<gene>
    <name evidence="10" type="ORF">Atai01_69290</name>
</gene>
<proteinExistence type="inferred from homology"/>
<evidence type="ECO:0000259" key="8">
    <source>
        <dbReference type="Pfam" id="PF02770"/>
    </source>
</evidence>
<dbReference type="GO" id="GO:0016627">
    <property type="term" value="F:oxidoreductase activity, acting on the CH-CH group of donors"/>
    <property type="evidence" value="ECO:0007669"/>
    <property type="project" value="InterPro"/>
</dbReference>
<evidence type="ECO:0000313" key="10">
    <source>
        <dbReference type="EMBL" id="GLY70310.1"/>
    </source>
</evidence>
<dbReference type="InterPro" id="IPR046373">
    <property type="entry name" value="Acyl-CoA_Oxase/DH_mid-dom_sf"/>
</dbReference>
<dbReference type="Pfam" id="PF00441">
    <property type="entry name" value="Acyl-CoA_dh_1"/>
    <property type="match status" value="2"/>
</dbReference>
<evidence type="ECO:0000256" key="2">
    <source>
        <dbReference type="ARBA" id="ARBA00009347"/>
    </source>
</evidence>
<evidence type="ECO:0000313" key="11">
    <source>
        <dbReference type="Proteomes" id="UP001165136"/>
    </source>
</evidence>
<keyword evidence="4 6" id="KW-0274">FAD</keyword>
<feature type="domain" description="Acyl-CoA dehydrogenase/oxidase C-terminal" evidence="7">
    <location>
        <begin position="252"/>
        <end position="359"/>
    </location>
</feature>
<evidence type="ECO:0000256" key="3">
    <source>
        <dbReference type="ARBA" id="ARBA00022630"/>
    </source>
</evidence>
<dbReference type="GO" id="GO:0005886">
    <property type="term" value="C:plasma membrane"/>
    <property type="evidence" value="ECO:0007669"/>
    <property type="project" value="TreeGrafter"/>
</dbReference>
<organism evidence="10 11">
    <name type="scientific">Amycolatopsis taiwanensis</name>
    <dbReference type="NCBI Taxonomy" id="342230"/>
    <lineage>
        <taxon>Bacteria</taxon>
        <taxon>Bacillati</taxon>
        <taxon>Actinomycetota</taxon>
        <taxon>Actinomycetes</taxon>
        <taxon>Pseudonocardiales</taxon>
        <taxon>Pseudonocardiaceae</taxon>
        <taxon>Amycolatopsis</taxon>
    </lineage>
</organism>
<feature type="domain" description="Acyl-CoA dehydrogenase/oxidase N-terminal" evidence="9">
    <location>
        <begin position="40"/>
        <end position="119"/>
    </location>
</feature>
<dbReference type="SUPFAM" id="SSF47203">
    <property type="entry name" value="Acyl-CoA dehydrogenase C-terminal domain-like"/>
    <property type="match status" value="2"/>
</dbReference>
<dbReference type="PANTHER" id="PTHR43292">
    <property type="entry name" value="ACYL-COA DEHYDROGENASE"/>
    <property type="match status" value="1"/>
</dbReference>
<keyword evidence="5 6" id="KW-0560">Oxidoreductase</keyword>
<evidence type="ECO:0000259" key="9">
    <source>
        <dbReference type="Pfam" id="PF02771"/>
    </source>
</evidence>
<dbReference type="InterPro" id="IPR052161">
    <property type="entry name" value="Mycobact_Acyl-CoA_DH"/>
</dbReference>
<evidence type="ECO:0000256" key="5">
    <source>
        <dbReference type="ARBA" id="ARBA00023002"/>
    </source>
</evidence>
<evidence type="ECO:0000256" key="6">
    <source>
        <dbReference type="RuleBase" id="RU362125"/>
    </source>
</evidence>
<dbReference type="Pfam" id="PF02770">
    <property type="entry name" value="Acyl-CoA_dh_M"/>
    <property type="match status" value="1"/>
</dbReference>
<comment type="similarity">
    <text evidence="2 6">Belongs to the acyl-CoA dehydrogenase family.</text>
</comment>
<dbReference type="GO" id="GO:0050660">
    <property type="term" value="F:flavin adenine dinucleotide binding"/>
    <property type="evidence" value="ECO:0007669"/>
    <property type="project" value="InterPro"/>
</dbReference>
<protein>
    <recommendedName>
        <fullName evidence="12">Acyl-CoA dehydrogenase</fullName>
    </recommendedName>
</protein>
<dbReference type="Gene3D" id="2.40.110.10">
    <property type="entry name" value="Butyryl-CoA Dehydrogenase, subunit A, domain 2"/>
    <property type="match status" value="1"/>
</dbReference>
<dbReference type="EMBL" id="BSTI01000022">
    <property type="protein sequence ID" value="GLY70310.1"/>
    <property type="molecule type" value="Genomic_DNA"/>
</dbReference>
<evidence type="ECO:0008006" key="12">
    <source>
        <dbReference type="Google" id="ProtNLM"/>
    </source>
</evidence>
<keyword evidence="3 6" id="KW-0285">Flavoprotein</keyword>
<reference evidence="10" key="1">
    <citation type="submission" date="2023-03" db="EMBL/GenBank/DDBJ databases">
        <title>Amycolatopsis taiwanensis NBRC 103393.</title>
        <authorList>
            <person name="Ichikawa N."/>
            <person name="Sato H."/>
            <person name="Tonouchi N."/>
        </authorList>
    </citation>
    <scope>NUCLEOTIDE SEQUENCE</scope>
    <source>
        <strain evidence="10">NBRC 103393</strain>
    </source>
</reference>
<dbReference type="SUPFAM" id="SSF56645">
    <property type="entry name" value="Acyl-CoA dehydrogenase NM domain-like"/>
    <property type="match status" value="1"/>
</dbReference>
<evidence type="ECO:0000256" key="1">
    <source>
        <dbReference type="ARBA" id="ARBA00001974"/>
    </source>
</evidence>
<dbReference type="RefSeq" id="WP_285489535.1">
    <property type="nucleotide sequence ID" value="NZ_BSTI01000022.1"/>
</dbReference>
<dbReference type="InterPro" id="IPR006091">
    <property type="entry name" value="Acyl-CoA_Oxase/DH_mid-dom"/>
</dbReference>
<dbReference type="Gene3D" id="1.20.140.10">
    <property type="entry name" value="Butyryl-CoA Dehydrogenase, subunit A, domain 3"/>
    <property type="match status" value="2"/>
</dbReference>
<comment type="cofactor">
    <cofactor evidence="1 6">
        <name>FAD</name>
        <dbReference type="ChEBI" id="CHEBI:57692"/>
    </cofactor>
</comment>
<sequence length="615" mass="64807">MSFQSTDVVVKEIRAVLAGEQARGLFAAVAADRGAGREPDPRPLYRLLGDRGLLAVNWPAAYGGRDLPGRCAAAVVGELIAAGVPEVLHTLSVQICGNFILASGTDEQRAALLPGLASGAITMTVLYSEADVGSDLSTLETRAERAGTGWRITGRKVYSVKTGFADYGLVAARTSTEVTPYQGISLFLVPLDAPGITIGTLDSLADEDFADVRLDGVEVPSVAVVGPVGGAWPLITEALALERTGVDYVAKADLWLRTVKVPDAARADYGRLRTRVAAARALAARCVDQLDSGRVDPVGAAATKYWTSETARAVAWWCTDVGDPAALRPGRLDSAYREAPGLTLSAGTSEMMLELVANSGLPAPDADLPAGEEPLAVELRKAVRAIATAYDERDPARACWPELAKLGAFQLGALGLGLRAQVVCCAELGRELHDDGFLDTLTALDGVDEPEADLDLSRLWTDEREVVRTGRDAAAVPAAARIRRAAWLCGLAAGCLARTVQRARLREQFGRPLIANQDVAFRLARLKIQHDAAWALITELAGRQDDGTLQESLAAGVLAEAGTLAVTTTREALQLHGAFGMTAQSPVRRYYLAAPAAVAADAPAADLYAEAGEQA</sequence>
<evidence type="ECO:0000259" key="7">
    <source>
        <dbReference type="Pfam" id="PF00441"/>
    </source>
</evidence>
<dbReference type="Proteomes" id="UP001165136">
    <property type="component" value="Unassembled WGS sequence"/>
</dbReference>
<dbReference type="InterPro" id="IPR037069">
    <property type="entry name" value="AcylCoA_DH/ox_N_sf"/>
</dbReference>